<dbReference type="OrthoDB" id="5326046at2"/>
<evidence type="ECO:0000256" key="2">
    <source>
        <dbReference type="ARBA" id="ARBA00022649"/>
    </source>
</evidence>
<name>A0A4S8P0X4_9ACTN</name>
<sequence length="93" mass="10634">MQYRVEFNEEAQKQLAKLDKPVRTRVVLALDKLQSNPRPDGVKKLKGHDDRWRIRVGDWRVVYRIDDGVLIVIVIGIGIGIGIGHRSSVYKGK</sequence>
<reference evidence="4 5" key="1">
    <citation type="journal article" date="2018" name="Int. J. Syst. Evol. Microbiol.">
        <title>Glycomyces paridis sp. nov., isolated from the medicinal plant Paris polyphylla.</title>
        <authorList>
            <person name="Fang X.M."/>
            <person name="Bai J.L."/>
            <person name="Su J."/>
            <person name="Zhao L.L."/>
            <person name="Liu H.Y."/>
            <person name="Ma B.P."/>
            <person name="Zhang Y.Q."/>
            <person name="Yu L.Y."/>
        </authorList>
    </citation>
    <scope>NUCLEOTIDE SEQUENCE [LARGE SCALE GENOMIC DNA]</scope>
    <source>
        <strain evidence="4 5">CPCC 204357</strain>
    </source>
</reference>
<dbReference type="PANTHER" id="PTHR35601:SF1">
    <property type="entry name" value="TOXIN RELE"/>
    <property type="match status" value="1"/>
</dbReference>
<dbReference type="SUPFAM" id="SSF143011">
    <property type="entry name" value="RelE-like"/>
    <property type="match status" value="1"/>
</dbReference>
<evidence type="ECO:0000256" key="1">
    <source>
        <dbReference type="ARBA" id="ARBA00006226"/>
    </source>
</evidence>
<keyword evidence="3" id="KW-0472">Membrane</keyword>
<dbReference type="InterPro" id="IPR007712">
    <property type="entry name" value="RelE/ParE_toxin"/>
</dbReference>
<evidence type="ECO:0000313" key="5">
    <source>
        <dbReference type="Proteomes" id="UP000305792"/>
    </source>
</evidence>
<keyword evidence="3" id="KW-1133">Transmembrane helix</keyword>
<accession>A0A4S8P0X4</accession>
<protein>
    <submittedName>
        <fullName evidence="4">Type II toxin-antitoxin system RelE/ParE family toxin</fullName>
    </submittedName>
</protein>
<dbReference type="Proteomes" id="UP000305792">
    <property type="component" value="Unassembled WGS sequence"/>
</dbReference>
<evidence type="ECO:0000313" key="4">
    <source>
        <dbReference type="EMBL" id="THV21254.1"/>
    </source>
</evidence>
<dbReference type="AlphaFoldDB" id="A0A4S8P0X4"/>
<dbReference type="Gene3D" id="3.30.2310.20">
    <property type="entry name" value="RelE-like"/>
    <property type="match status" value="1"/>
</dbReference>
<feature type="transmembrane region" description="Helical" evidence="3">
    <location>
        <begin position="61"/>
        <end position="83"/>
    </location>
</feature>
<dbReference type="PANTHER" id="PTHR35601">
    <property type="entry name" value="TOXIN RELE"/>
    <property type="match status" value="1"/>
</dbReference>
<proteinExistence type="inferred from homology"/>
<comment type="caution">
    <text evidence="4">The sequence shown here is derived from an EMBL/GenBank/DDBJ whole genome shotgun (WGS) entry which is preliminary data.</text>
</comment>
<gene>
    <name evidence="4" type="ORF">E9998_24815</name>
</gene>
<keyword evidence="3" id="KW-0812">Transmembrane</keyword>
<dbReference type="InterPro" id="IPR035093">
    <property type="entry name" value="RelE/ParE_toxin_dom_sf"/>
</dbReference>
<dbReference type="EMBL" id="STGX01000028">
    <property type="protein sequence ID" value="THV21254.1"/>
    <property type="molecule type" value="Genomic_DNA"/>
</dbReference>
<evidence type="ECO:0000256" key="3">
    <source>
        <dbReference type="SAM" id="Phobius"/>
    </source>
</evidence>
<keyword evidence="5" id="KW-1185">Reference proteome</keyword>
<comment type="similarity">
    <text evidence="1">Belongs to the RelE toxin family.</text>
</comment>
<organism evidence="4 5">
    <name type="scientific">Glycomyces paridis</name>
    <dbReference type="NCBI Taxonomy" id="2126555"/>
    <lineage>
        <taxon>Bacteria</taxon>
        <taxon>Bacillati</taxon>
        <taxon>Actinomycetota</taxon>
        <taxon>Actinomycetes</taxon>
        <taxon>Glycomycetales</taxon>
        <taxon>Glycomycetaceae</taxon>
        <taxon>Glycomyces</taxon>
    </lineage>
</organism>
<keyword evidence="2" id="KW-1277">Toxin-antitoxin system</keyword>
<dbReference type="Pfam" id="PF05016">
    <property type="entry name" value="ParE_toxin"/>
    <property type="match status" value="1"/>
</dbReference>